<reference evidence="1" key="1">
    <citation type="journal article" date="2017" name="Science">
        <title>Giant viruses with an expanded complement of translation system components.</title>
        <authorList>
            <person name="Schulz F."/>
            <person name="Yutin N."/>
            <person name="Ivanova N.N."/>
            <person name="Ortega D.R."/>
            <person name="Lee T.K."/>
            <person name="Vierheilig J."/>
            <person name="Daims H."/>
            <person name="Horn M."/>
            <person name="Wagner M."/>
            <person name="Jensen G.J."/>
            <person name="Kyrpides N.C."/>
            <person name="Koonin E.V."/>
            <person name="Woyke T."/>
        </authorList>
    </citation>
    <scope>NUCLEOTIDE SEQUENCE</scope>
    <source>
        <strain evidence="1">KNV1</strain>
    </source>
</reference>
<dbReference type="EMBL" id="KY684111">
    <property type="protein sequence ID" value="ARF12261.1"/>
    <property type="molecule type" value="Genomic_DNA"/>
</dbReference>
<organism evidence="1">
    <name type="scientific">Klosneuvirus KNV1</name>
    <dbReference type="NCBI Taxonomy" id="1977640"/>
    <lineage>
        <taxon>Viruses</taxon>
        <taxon>Varidnaviria</taxon>
        <taxon>Bamfordvirae</taxon>
        <taxon>Nucleocytoviricota</taxon>
        <taxon>Megaviricetes</taxon>
        <taxon>Imitervirales</taxon>
        <taxon>Mimiviridae</taxon>
        <taxon>Klosneuvirinae</taxon>
        <taxon>Klosneuvirus</taxon>
    </lineage>
</organism>
<gene>
    <name evidence="1" type="ORF">Klosneuvirus_4_76</name>
</gene>
<proteinExistence type="predicted"/>
<sequence length="164" mass="19947">MNITTRFNELFHNFNPIMTHVDDYQYNTDNYTLYITRIMHNIYGNLESYDRIVIRNKATEYCEAYYIDSKKDQNIYDMIMQKMNNVNQINIKKRKADCDIDMEYMFKKMKLSDDMVIENNSDEIIEDIHKKLKRKRFEDIEKDNCYESDDEGIEPINKKQKIES</sequence>
<accession>A0A1V0SKS0</accession>
<evidence type="ECO:0000313" key="1">
    <source>
        <dbReference type="EMBL" id="ARF12261.1"/>
    </source>
</evidence>
<protein>
    <submittedName>
        <fullName evidence="1">Uncharacterized protein</fullName>
    </submittedName>
</protein>
<name>A0A1V0SKS0_9VIRU</name>